<proteinExistence type="predicted"/>
<feature type="region of interest" description="Disordered" evidence="1">
    <location>
        <begin position="1"/>
        <end position="77"/>
    </location>
</feature>
<organism evidence="2 3">
    <name type="scientific">Xylaria hypoxylon</name>
    <dbReference type="NCBI Taxonomy" id="37992"/>
    <lineage>
        <taxon>Eukaryota</taxon>
        <taxon>Fungi</taxon>
        <taxon>Dikarya</taxon>
        <taxon>Ascomycota</taxon>
        <taxon>Pezizomycotina</taxon>
        <taxon>Sordariomycetes</taxon>
        <taxon>Xylariomycetidae</taxon>
        <taxon>Xylariales</taxon>
        <taxon>Xylariaceae</taxon>
        <taxon>Xylaria</taxon>
    </lineage>
</organism>
<evidence type="ECO:0000256" key="1">
    <source>
        <dbReference type="SAM" id="MobiDB-lite"/>
    </source>
</evidence>
<reference evidence="2 3" key="1">
    <citation type="submission" date="2019-03" db="EMBL/GenBank/DDBJ databases">
        <title>Draft genome sequence of Xylaria hypoxylon DSM 108379, a ubiquitous saprotrophic-parasitic fungi on hardwood.</title>
        <authorList>
            <person name="Buettner E."/>
            <person name="Leonhardt S."/>
            <person name="Gebauer A.M."/>
            <person name="Liers C."/>
            <person name="Hofrichter M."/>
            <person name="Kellner H."/>
        </authorList>
    </citation>
    <scope>NUCLEOTIDE SEQUENCE [LARGE SCALE GENOMIC DNA]</scope>
    <source>
        <strain evidence="2 3">DSM 108379</strain>
    </source>
</reference>
<evidence type="ECO:0000313" key="3">
    <source>
        <dbReference type="Proteomes" id="UP000297716"/>
    </source>
</evidence>
<dbReference type="EMBL" id="SKBN01000001">
    <property type="protein sequence ID" value="TGJ88674.1"/>
    <property type="molecule type" value="Genomic_DNA"/>
</dbReference>
<feature type="compositionally biased region" description="Basic and acidic residues" evidence="1">
    <location>
        <begin position="33"/>
        <end position="49"/>
    </location>
</feature>
<comment type="caution">
    <text evidence="2">The sequence shown here is derived from an EMBL/GenBank/DDBJ whole genome shotgun (WGS) entry which is preliminary data.</text>
</comment>
<protein>
    <submittedName>
        <fullName evidence="2">Uncharacterized protein</fullName>
    </submittedName>
</protein>
<dbReference type="AlphaFoldDB" id="A0A4Z0YX66"/>
<evidence type="ECO:0000313" key="2">
    <source>
        <dbReference type="EMBL" id="TGJ88674.1"/>
    </source>
</evidence>
<sequence>MDDASNDANPTELAGDIYNKIRGSRKRNSKQNQKIEEEMRGKNRHDDYMRQLPRRWRAGDVYSPHDMSPSETAKWRKNTARQKDLVDLLGLRPLDMYRGPGVGENDVGLKLENFSVISEFMTPHGRIKRSVETGLNPVNQPYTDTPRY</sequence>
<accession>A0A4Z0YX66</accession>
<dbReference type="STRING" id="37992.A0A4Z0YX66"/>
<dbReference type="OrthoDB" id="21463at2759"/>
<dbReference type="Proteomes" id="UP000297716">
    <property type="component" value="Unassembled WGS sequence"/>
</dbReference>
<gene>
    <name evidence="2" type="ORF">E0Z10_g100</name>
</gene>
<name>A0A4Z0YX66_9PEZI</name>
<keyword evidence="3" id="KW-1185">Reference proteome</keyword>